<dbReference type="AlphaFoldDB" id="A0A133Z509"/>
<dbReference type="GO" id="GO:0016020">
    <property type="term" value="C:membrane"/>
    <property type="evidence" value="ECO:0007669"/>
    <property type="project" value="InterPro"/>
</dbReference>
<dbReference type="EMBL" id="QFRA01000008">
    <property type="protein sequence ID" value="PZR05144.1"/>
    <property type="molecule type" value="Genomic_DNA"/>
</dbReference>
<organism evidence="1 2">
    <name type="scientific">Corynebacterium kroppenstedtii</name>
    <dbReference type="NCBI Taxonomy" id="161879"/>
    <lineage>
        <taxon>Bacteria</taxon>
        <taxon>Bacillati</taxon>
        <taxon>Actinomycetota</taxon>
        <taxon>Actinomycetes</taxon>
        <taxon>Mycobacteriales</taxon>
        <taxon>Corynebacteriaceae</taxon>
        <taxon>Corynebacterium</taxon>
    </lineage>
</organism>
<gene>
    <name evidence="1" type="ORF">DI525_04805</name>
</gene>
<proteinExistence type="predicted"/>
<accession>A0A133Z509</accession>
<dbReference type="InterPro" id="IPR003425">
    <property type="entry name" value="CCB3/YggT"/>
</dbReference>
<reference evidence="1 2" key="1">
    <citation type="submission" date="2017-08" db="EMBL/GenBank/DDBJ databases">
        <title>Infants hospitalized years apart are colonized by the same room-sourced microbial strains.</title>
        <authorList>
            <person name="Brooks B."/>
            <person name="Olm M.R."/>
            <person name="Firek B.A."/>
            <person name="Baker R."/>
            <person name="Thomas B.C."/>
            <person name="Morowitz M.J."/>
            <person name="Banfield J.F."/>
        </authorList>
    </citation>
    <scope>NUCLEOTIDE SEQUENCE [LARGE SCALE GENOMIC DNA]</scope>
    <source>
        <strain evidence="1">S2_003_000_R1_3</strain>
    </source>
</reference>
<comment type="caution">
    <text evidence="1">The sequence shown here is derived from an EMBL/GenBank/DDBJ whole genome shotgun (WGS) entry which is preliminary data.</text>
</comment>
<dbReference type="Proteomes" id="UP000249432">
    <property type="component" value="Unassembled WGS sequence"/>
</dbReference>
<dbReference type="OrthoDB" id="3216131at2"/>
<dbReference type="RefSeq" id="WP_046202993.1">
    <property type="nucleotide sequence ID" value="NZ_CAKZHK010000008.1"/>
</dbReference>
<name>A0A133Z509_9CORY</name>
<sequence>MTALSLTIYTIARIYSFILIVRIVVEMIASFSRSWRPPRWFALAAEPFFVVTDPPVKALRKLIPPLNLGGGVGLDLSVLVLFFALEVIAMIFRPTGVFGLY</sequence>
<evidence type="ECO:0000313" key="1">
    <source>
        <dbReference type="EMBL" id="PZR05144.1"/>
    </source>
</evidence>
<dbReference type="Pfam" id="PF02325">
    <property type="entry name" value="CCB3_YggT"/>
    <property type="match status" value="1"/>
</dbReference>
<dbReference type="GeneID" id="92727328"/>
<protein>
    <submittedName>
        <fullName evidence="1">YggT family protein</fullName>
    </submittedName>
</protein>
<evidence type="ECO:0000313" key="2">
    <source>
        <dbReference type="Proteomes" id="UP000249432"/>
    </source>
</evidence>